<protein>
    <submittedName>
        <fullName evidence="2">Uncharacterized protein</fullName>
    </submittedName>
</protein>
<gene>
    <name evidence="2" type="ORF">ALC56_00157</name>
</gene>
<dbReference type="EMBL" id="KQ981169">
    <property type="protein sequence ID" value="KYN45311.1"/>
    <property type="molecule type" value="Genomic_DNA"/>
</dbReference>
<name>A0A195FXZ8_9HYME</name>
<organism evidence="2 3">
    <name type="scientific">Trachymyrmex septentrionalis</name>
    <dbReference type="NCBI Taxonomy" id="34720"/>
    <lineage>
        <taxon>Eukaryota</taxon>
        <taxon>Metazoa</taxon>
        <taxon>Ecdysozoa</taxon>
        <taxon>Arthropoda</taxon>
        <taxon>Hexapoda</taxon>
        <taxon>Insecta</taxon>
        <taxon>Pterygota</taxon>
        <taxon>Neoptera</taxon>
        <taxon>Endopterygota</taxon>
        <taxon>Hymenoptera</taxon>
        <taxon>Apocrita</taxon>
        <taxon>Aculeata</taxon>
        <taxon>Formicoidea</taxon>
        <taxon>Formicidae</taxon>
        <taxon>Myrmicinae</taxon>
        <taxon>Trachymyrmex</taxon>
    </lineage>
</organism>
<dbReference type="Proteomes" id="UP000078541">
    <property type="component" value="Unassembled WGS sequence"/>
</dbReference>
<evidence type="ECO:0000256" key="1">
    <source>
        <dbReference type="SAM" id="Coils"/>
    </source>
</evidence>
<keyword evidence="1" id="KW-0175">Coiled coil</keyword>
<sequence length="1046" mass="120804">MCKVVLHNIALDRNLVQLYQLHFSEKKTVVLEHSSPCINTSKKSSNNIWILKENMRQDNTEDETFRLTRSRSKKLMKKINEECKNVEFLDDVSYNHRIIQLEEPTAQKQQLKLDISVKSFSNKSTSMNSMKIDCDNESYLNEENLNVIDCNSKMQEISSKSIKKYNNNNLCTISSVINGRVCNVRLEQCETNQNSKETEDKINFKSKNANPSNNLFTLYNTNRTQDQKDVKRSSNKITILGVDSIQATSIPKSFSLNMTPITVRNHILPKGTIKFVKGNTSDESLQSNVSNDTNNSTKQVSYTNDTFKSTNILTEKDYHIPEIDKSIDISKVSESTLVFNNNINLKNKSIDNNEHHSSKVNKNIDSLEIKNNVHNNINNTDSVTREIYENCIWNRQKQLNRLNNREKHENNILQNDKKCKKISSENILNKNTSNLVDVNENCNATKSLILANKKETMKQNRKRIAAENIIKLDNKKMKLNRTLWLQNNVTHIKLLNPQEFDFPNINTAAESNVSEENIPVQKIDVREYLNKNRSKSPKLFENKFNNKTSIESEQINLNNKSGIITPTNTMKNEKFYKRFSFEKESTFNKTLCKEIDIQTDSICNNRMYSMLQSTSEKTQHLNQIDRSINENANTQEEHMNSRNEDDDDCISLFAESFDTNLYENTVLCEQDKLNKSLHSDVPYIMTTSSFDKYIKQNATEFNKEYAKCVEDNIEMSNKTNKTDKNEFNNQSEQITHTDYISETRTKSKVTALETKSMKVSKCQGLAKINLKNFLNGYCFSILRKGTCYKQQLCKFKHENIIKELLNRGLPLKAIMNHLVEYIPINDSNNLMNILECIEKYIKRGEYWNTIRTLVLRLPPDKHIIENILIANNSHSTVQNFGEGLPETIASPDGSMSLSQESPRHDNTFINKSKDHVNIEMNGENYIMQPIEKQDESPLFVHSCCNILRTETKIFYVLVVISDQSSQYYPIDLSRYVDKLIMLSLSKKDSNLITEIANLVLKYTFALSTTTCRALVSTLIHMNENLARQMYNYAEEIGIYPAVKVNT</sequence>
<accession>A0A195FXZ8</accession>
<dbReference type="AlphaFoldDB" id="A0A195FXZ8"/>
<reference evidence="2 3" key="1">
    <citation type="submission" date="2016-03" db="EMBL/GenBank/DDBJ databases">
        <title>Trachymyrmex septentrionalis WGS genome.</title>
        <authorList>
            <person name="Nygaard S."/>
            <person name="Hu H."/>
            <person name="Boomsma J."/>
            <person name="Zhang G."/>
        </authorList>
    </citation>
    <scope>NUCLEOTIDE SEQUENCE [LARGE SCALE GENOMIC DNA]</scope>
    <source>
        <strain evidence="2">Tsep2-gDNA-1</strain>
        <tissue evidence="2">Whole body</tissue>
    </source>
</reference>
<feature type="coiled-coil region" evidence="1">
    <location>
        <begin position="617"/>
        <end position="644"/>
    </location>
</feature>
<proteinExistence type="predicted"/>
<evidence type="ECO:0000313" key="2">
    <source>
        <dbReference type="EMBL" id="KYN45311.1"/>
    </source>
</evidence>
<keyword evidence="3" id="KW-1185">Reference proteome</keyword>
<evidence type="ECO:0000313" key="3">
    <source>
        <dbReference type="Proteomes" id="UP000078541"/>
    </source>
</evidence>